<proteinExistence type="evidence at transcript level"/>
<sequence length="107" mass="11837">MHSNSALTVSGREMIRTGVRVSCCLIADGQQQVLRTVSAVVLKRCNSTAAVTEARPEEWDYAKPFKDIPGPKPLPVVGNVWRLIPYIGKVPYCFVIPSKVHRQSQST</sequence>
<dbReference type="EMBL" id="KC741100">
    <property type="protein sequence ID" value="AGM32924.1"/>
    <property type="molecule type" value="mRNA"/>
</dbReference>
<protein>
    <submittedName>
        <fullName evidence="1">Uncharacterized protein</fullName>
    </submittedName>
</protein>
<dbReference type="AlphaFoldDB" id="R4UL99"/>
<accession>R4UL99</accession>
<organism evidence="1">
    <name type="scientific">Coptotermes formosanus</name>
    <name type="common">Formosan subterranean termite</name>
    <dbReference type="NCBI Taxonomy" id="36987"/>
    <lineage>
        <taxon>Eukaryota</taxon>
        <taxon>Metazoa</taxon>
        <taxon>Ecdysozoa</taxon>
        <taxon>Arthropoda</taxon>
        <taxon>Hexapoda</taxon>
        <taxon>Insecta</taxon>
        <taxon>Pterygota</taxon>
        <taxon>Neoptera</taxon>
        <taxon>Polyneoptera</taxon>
        <taxon>Dictyoptera</taxon>
        <taxon>Blattodea</taxon>
        <taxon>Blattoidea</taxon>
        <taxon>Termitoidae</taxon>
        <taxon>Rhinotermitidae</taxon>
        <taxon>Coptotermes</taxon>
    </lineage>
</organism>
<reference evidence="1" key="1">
    <citation type="submission" date="2013-03" db="EMBL/GenBank/DDBJ databases">
        <title>Immune-Related transcriptome of Coptotermes formosanus Shiraki workers: the defense mechanism.</title>
        <authorList>
            <person name="Hussain A."/>
            <person name="Li Y.F."/>
            <person name="Wen S.Y."/>
        </authorList>
    </citation>
    <scope>NUCLEOTIDE SEQUENCE</scope>
</reference>
<name>R4UL99_COPFO</name>
<evidence type="ECO:0000313" key="1">
    <source>
        <dbReference type="EMBL" id="AGM32924.1"/>
    </source>
</evidence>